<evidence type="ECO:0000256" key="1">
    <source>
        <dbReference type="ARBA" id="ARBA00006484"/>
    </source>
</evidence>
<proteinExistence type="inferred from homology"/>
<protein>
    <submittedName>
        <fullName evidence="2">SDR family NAD(P)-dependent oxidoreductase</fullName>
        <ecNumber evidence="2">1.1.1.-</ecNumber>
    </submittedName>
</protein>
<dbReference type="EC" id="1.1.1.-" evidence="2"/>
<comment type="caution">
    <text evidence="2">The sequence shown here is derived from an EMBL/GenBank/DDBJ whole genome shotgun (WGS) entry which is preliminary data.</text>
</comment>
<dbReference type="InterPro" id="IPR020904">
    <property type="entry name" value="Sc_DH/Rdtase_CS"/>
</dbReference>
<dbReference type="InterPro" id="IPR036291">
    <property type="entry name" value="NAD(P)-bd_dom_sf"/>
</dbReference>
<dbReference type="RefSeq" id="WP_388006708.1">
    <property type="nucleotide sequence ID" value="NZ_JBHUEE010000005.1"/>
</dbReference>
<dbReference type="PROSITE" id="PS00061">
    <property type="entry name" value="ADH_SHORT"/>
    <property type="match status" value="1"/>
</dbReference>
<evidence type="ECO:0000313" key="3">
    <source>
        <dbReference type="Proteomes" id="UP001597277"/>
    </source>
</evidence>
<dbReference type="EMBL" id="JBHUEE010000005">
    <property type="protein sequence ID" value="MFD1718433.1"/>
    <property type="molecule type" value="Genomic_DNA"/>
</dbReference>
<dbReference type="Proteomes" id="UP001597277">
    <property type="component" value="Unassembled WGS sequence"/>
</dbReference>
<gene>
    <name evidence="2" type="ORF">ACFSE6_11340</name>
</gene>
<sequence length="239" mass="24992">MPAQIVAITGSGSGIGRATARRFLAAGATVYGFDIIDQAPEPDGAGRWVPRRLDVSDAEAVRREMAAVTAEHGAVDVLVTSAAVGFPENFTDMPVESWDRVWDINVTGTMVCVRSVLPSMIERGGGAVVVISSIAGRSRSVANGAHYTVSKYGLIGLTRHVAAELAGTGVRINCVAPGPTDSPILTANSTEDQVQKIIESTPLRRIAEPDDVAGVVTFAASERARQIHGAVLDVNGGLY</sequence>
<dbReference type="Pfam" id="PF13561">
    <property type="entry name" value="adh_short_C2"/>
    <property type="match status" value="1"/>
</dbReference>
<dbReference type="GO" id="GO:0016491">
    <property type="term" value="F:oxidoreductase activity"/>
    <property type="evidence" value="ECO:0007669"/>
    <property type="project" value="UniProtKB-KW"/>
</dbReference>
<keyword evidence="2" id="KW-0560">Oxidoreductase</keyword>
<dbReference type="SUPFAM" id="SSF51735">
    <property type="entry name" value="NAD(P)-binding Rossmann-fold domains"/>
    <property type="match status" value="1"/>
</dbReference>
<dbReference type="InterPro" id="IPR002347">
    <property type="entry name" value="SDR_fam"/>
</dbReference>
<reference evidence="3" key="1">
    <citation type="journal article" date="2019" name="Int. J. Syst. Evol. Microbiol.">
        <title>The Global Catalogue of Microorganisms (GCM) 10K type strain sequencing project: providing services to taxonomists for standard genome sequencing and annotation.</title>
        <authorList>
            <consortium name="The Broad Institute Genomics Platform"/>
            <consortium name="The Broad Institute Genome Sequencing Center for Infectious Disease"/>
            <person name="Wu L."/>
            <person name="Ma J."/>
        </authorList>
    </citation>
    <scope>NUCLEOTIDE SEQUENCE [LARGE SCALE GENOMIC DNA]</scope>
    <source>
        <strain evidence="3">JCM 17130</strain>
    </source>
</reference>
<organism evidence="2 3">
    <name type="scientific">Georgenia deserti</name>
    <dbReference type="NCBI Taxonomy" id="2093781"/>
    <lineage>
        <taxon>Bacteria</taxon>
        <taxon>Bacillati</taxon>
        <taxon>Actinomycetota</taxon>
        <taxon>Actinomycetes</taxon>
        <taxon>Micrococcales</taxon>
        <taxon>Bogoriellaceae</taxon>
        <taxon>Georgenia</taxon>
    </lineage>
</organism>
<dbReference type="CDD" id="cd05233">
    <property type="entry name" value="SDR_c"/>
    <property type="match status" value="1"/>
</dbReference>
<dbReference type="PANTHER" id="PTHR42760">
    <property type="entry name" value="SHORT-CHAIN DEHYDROGENASES/REDUCTASES FAMILY MEMBER"/>
    <property type="match status" value="1"/>
</dbReference>
<name>A0ABW4L4N9_9MICO</name>
<evidence type="ECO:0000313" key="2">
    <source>
        <dbReference type="EMBL" id="MFD1718433.1"/>
    </source>
</evidence>
<accession>A0ABW4L4N9</accession>
<keyword evidence="3" id="KW-1185">Reference proteome</keyword>
<dbReference type="PRINTS" id="PR00080">
    <property type="entry name" value="SDRFAMILY"/>
</dbReference>
<dbReference type="PANTHER" id="PTHR42760:SF129">
    <property type="entry name" value="OXIDOREDUCTASE"/>
    <property type="match status" value="1"/>
</dbReference>
<dbReference type="PRINTS" id="PR00081">
    <property type="entry name" value="GDHRDH"/>
</dbReference>
<dbReference type="Gene3D" id="3.40.50.720">
    <property type="entry name" value="NAD(P)-binding Rossmann-like Domain"/>
    <property type="match status" value="1"/>
</dbReference>
<comment type="similarity">
    <text evidence="1">Belongs to the short-chain dehydrogenases/reductases (SDR) family.</text>
</comment>